<dbReference type="GO" id="GO:0003735">
    <property type="term" value="F:structural constituent of ribosome"/>
    <property type="evidence" value="ECO:0007669"/>
    <property type="project" value="InterPro"/>
</dbReference>
<dbReference type="AlphaFoldDB" id="A0A5K7Z1T7"/>
<evidence type="ECO:0000256" key="3">
    <source>
        <dbReference type="ARBA" id="ARBA00023274"/>
    </source>
</evidence>
<evidence type="ECO:0000256" key="1">
    <source>
        <dbReference type="ARBA" id="ARBA00008777"/>
    </source>
</evidence>
<dbReference type="Pfam" id="PF01196">
    <property type="entry name" value="Ribosomal_L17"/>
    <property type="match status" value="1"/>
</dbReference>
<protein>
    <recommendedName>
        <fullName evidence="4 6">50S ribosomal protein L17</fullName>
    </recommendedName>
</protein>
<dbReference type="InterPro" id="IPR000456">
    <property type="entry name" value="Ribosomal_bL17"/>
</dbReference>
<dbReference type="GO" id="GO:0006412">
    <property type="term" value="P:translation"/>
    <property type="evidence" value="ECO:0007669"/>
    <property type="project" value="InterPro"/>
</dbReference>
<sequence length="186" mass="20535">MVTSLFKHDRIKTTDAKAKELRRWADHIVTLAKRGDLHARRLAMSIVREKDVVHKLFEEASERFGTFNGGYTRMIKIGRRPGDTAAMTLVELVRSDGAKPAKKKKTKKKADTSVEVQPSAPVGATDDQPKEEEVQAEASIPVEDVPAETEEAEVAAPPADSKQDDSAEKIESEDTKKDPEPSDAEK</sequence>
<dbReference type="PROSITE" id="PS01167">
    <property type="entry name" value="RIBOSOMAL_L17"/>
    <property type="match status" value="1"/>
</dbReference>
<dbReference type="EMBL" id="AP021875">
    <property type="protein sequence ID" value="BBO74868.1"/>
    <property type="molecule type" value="Genomic_DNA"/>
</dbReference>
<feature type="region of interest" description="Disordered" evidence="7">
    <location>
        <begin position="92"/>
        <end position="186"/>
    </location>
</feature>
<dbReference type="GO" id="GO:0015934">
    <property type="term" value="C:large ribosomal subunit"/>
    <property type="evidence" value="ECO:0007669"/>
    <property type="project" value="TreeGrafter"/>
</dbReference>
<organism evidence="8 9">
    <name type="scientific">Desulfosarcina widdelii</name>
    <dbReference type="NCBI Taxonomy" id="947919"/>
    <lineage>
        <taxon>Bacteria</taxon>
        <taxon>Pseudomonadati</taxon>
        <taxon>Thermodesulfobacteriota</taxon>
        <taxon>Desulfobacteria</taxon>
        <taxon>Desulfobacterales</taxon>
        <taxon>Desulfosarcinaceae</taxon>
        <taxon>Desulfosarcina</taxon>
    </lineage>
</organism>
<evidence type="ECO:0000256" key="4">
    <source>
        <dbReference type="ARBA" id="ARBA00035494"/>
    </source>
</evidence>
<comment type="similarity">
    <text evidence="1 5">Belongs to the bacterial ribosomal protein bL17 family.</text>
</comment>
<evidence type="ECO:0000256" key="2">
    <source>
        <dbReference type="ARBA" id="ARBA00022980"/>
    </source>
</evidence>
<dbReference type="KEGG" id="dwd:DSCW_22850"/>
<keyword evidence="3 5" id="KW-0687">Ribonucleoprotein</keyword>
<keyword evidence="9" id="KW-1185">Reference proteome</keyword>
<dbReference type="InterPro" id="IPR047859">
    <property type="entry name" value="Ribosomal_bL17_CS"/>
</dbReference>
<dbReference type="Gene3D" id="3.90.1030.10">
    <property type="entry name" value="Ribosomal protein L17"/>
    <property type="match status" value="1"/>
</dbReference>
<dbReference type="Proteomes" id="UP000427769">
    <property type="component" value="Chromosome"/>
</dbReference>
<accession>A0A5K7Z1T7</accession>
<keyword evidence="2 5" id="KW-0689">Ribosomal protein</keyword>
<evidence type="ECO:0000313" key="8">
    <source>
        <dbReference type="EMBL" id="BBO74868.1"/>
    </source>
</evidence>
<dbReference type="InterPro" id="IPR036373">
    <property type="entry name" value="Ribosomal_bL17_sf"/>
</dbReference>
<dbReference type="SUPFAM" id="SSF64263">
    <property type="entry name" value="Prokaryotic ribosomal protein L17"/>
    <property type="match status" value="1"/>
</dbReference>
<name>A0A5K7Z1T7_9BACT</name>
<dbReference type="PANTHER" id="PTHR14413">
    <property type="entry name" value="RIBOSOMAL PROTEIN L17"/>
    <property type="match status" value="1"/>
</dbReference>
<gene>
    <name evidence="8" type="primary">rplQ</name>
    <name evidence="8" type="ORF">DSCW_22850</name>
</gene>
<evidence type="ECO:0000256" key="5">
    <source>
        <dbReference type="RuleBase" id="RU000660"/>
    </source>
</evidence>
<evidence type="ECO:0000256" key="6">
    <source>
        <dbReference type="RuleBase" id="RU000661"/>
    </source>
</evidence>
<feature type="compositionally biased region" description="Basic and acidic residues" evidence="7">
    <location>
        <begin position="161"/>
        <end position="186"/>
    </location>
</feature>
<evidence type="ECO:0000313" key="9">
    <source>
        <dbReference type="Proteomes" id="UP000427769"/>
    </source>
</evidence>
<dbReference type="NCBIfam" id="TIGR00059">
    <property type="entry name" value="L17"/>
    <property type="match status" value="1"/>
</dbReference>
<evidence type="ECO:0000256" key="7">
    <source>
        <dbReference type="SAM" id="MobiDB-lite"/>
    </source>
</evidence>
<proteinExistence type="inferred from homology"/>
<dbReference type="PANTHER" id="PTHR14413:SF16">
    <property type="entry name" value="LARGE RIBOSOMAL SUBUNIT PROTEIN BL17M"/>
    <property type="match status" value="1"/>
</dbReference>
<reference evidence="8 9" key="1">
    <citation type="submission" date="2019-11" db="EMBL/GenBank/DDBJ databases">
        <title>Comparative genomics of hydrocarbon-degrading Desulfosarcina strains.</title>
        <authorList>
            <person name="Watanabe M."/>
            <person name="Kojima H."/>
            <person name="Fukui M."/>
        </authorList>
    </citation>
    <scope>NUCLEOTIDE SEQUENCE [LARGE SCALE GENOMIC DNA]</scope>
    <source>
        <strain evidence="8 9">PP31</strain>
    </source>
</reference>